<organism evidence="2 3">
    <name type="scientific">Dentipellis fragilis</name>
    <dbReference type="NCBI Taxonomy" id="205917"/>
    <lineage>
        <taxon>Eukaryota</taxon>
        <taxon>Fungi</taxon>
        <taxon>Dikarya</taxon>
        <taxon>Basidiomycota</taxon>
        <taxon>Agaricomycotina</taxon>
        <taxon>Agaricomycetes</taxon>
        <taxon>Russulales</taxon>
        <taxon>Hericiaceae</taxon>
        <taxon>Dentipellis</taxon>
    </lineage>
</organism>
<feature type="compositionally biased region" description="Polar residues" evidence="1">
    <location>
        <begin position="17"/>
        <end position="26"/>
    </location>
</feature>
<dbReference type="Proteomes" id="UP000298327">
    <property type="component" value="Unassembled WGS sequence"/>
</dbReference>
<evidence type="ECO:0000256" key="1">
    <source>
        <dbReference type="SAM" id="MobiDB-lite"/>
    </source>
</evidence>
<gene>
    <name evidence="2" type="ORF">EVG20_g6478</name>
</gene>
<comment type="caution">
    <text evidence="2">The sequence shown here is derived from an EMBL/GenBank/DDBJ whole genome shotgun (WGS) entry which is preliminary data.</text>
</comment>
<dbReference type="EMBL" id="SEOQ01000434">
    <property type="protein sequence ID" value="TFY63063.1"/>
    <property type="molecule type" value="Genomic_DNA"/>
</dbReference>
<evidence type="ECO:0000313" key="2">
    <source>
        <dbReference type="EMBL" id="TFY63063.1"/>
    </source>
</evidence>
<feature type="compositionally biased region" description="Basic and acidic residues" evidence="1">
    <location>
        <begin position="82"/>
        <end position="97"/>
    </location>
</feature>
<accession>A0A4Y9YMZ4</accession>
<name>A0A4Y9YMZ4_9AGAM</name>
<dbReference type="AlphaFoldDB" id="A0A4Y9YMZ4"/>
<feature type="compositionally biased region" description="Polar residues" evidence="1">
    <location>
        <begin position="38"/>
        <end position="60"/>
    </location>
</feature>
<evidence type="ECO:0000313" key="3">
    <source>
        <dbReference type="Proteomes" id="UP000298327"/>
    </source>
</evidence>
<reference evidence="2 3" key="1">
    <citation type="submission" date="2019-02" db="EMBL/GenBank/DDBJ databases">
        <title>Genome sequencing of the rare red list fungi Dentipellis fragilis.</title>
        <authorList>
            <person name="Buettner E."/>
            <person name="Kellner H."/>
        </authorList>
    </citation>
    <scope>NUCLEOTIDE SEQUENCE [LARGE SCALE GENOMIC DNA]</scope>
    <source>
        <strain evidence="2 3">DSM 105465</strain>
    </source>
</reference>
<proteinExistence type="predicted"/>
<protein>
    <submittedName>
        <fullName evidence="2">Uncharacterized protein</fullName>
    </submittedName>
</protein>
<keyword evidence="3" id="KW-1185">Reference proteome</keyword>
<feature type="region of interest" description="Disordered" evidence="1">
    <location>
        <begin position="1"/>
        <end position="97"/>
    </location>
</feature>
<sequence length="207" mass="23211">MHRKVRSQGTIRDRVVTHSSSGSQANAVPPDAGPSRAQGMTLTGTSSTSAQSGPAESYATSHARAHEKAFRALSSPKNKQQMTDDERKKKDPDETQRLRVKVNNILPEHLRVKSYPISFDELRRAIVLGILELEEEAESLDRREELQCKKLQALQGRSDANQGVIDEILTVLTGTEQMQDQQIAMRDLSIQMDAEIRRLRAQNARLR</sequence>